<organism evidence="1 2">
    <name type="scientific">Paenibacillus popilliae ATCC 14706</name>
    <dbReference type="NCBI Taxonomy" id="1212764"/>
    <lineage>
        <taxon>Bacteria</taxon>
        <taxon>Bacillati</taxon>
        <taxon>Bacillota</taxon>
        <taxon>Bacilli</taxon>
        <taxon>Bacillales</taxon>
        <taxon>Paenibacillaceae</taxon>
        <taxon>Paenibacillus</taxon>
    </lineage>
</organism>
<sequence length="64" mass="6731">MQTITNTGFGKAALSKAHMMRLGGELISAAEIMTSGIILIKVKTMIPNAGERPGITDRTAVNAM</sequence>
<protein>
    <submittedName>
        <fullName evidence="1">ATPase chain B</fullName>
    </submittedName>
</protein>
<name>M9M7S5_PAEPP</name>
<dbReference type="AlphaFoldDB" id="M9M7S5"/>
<dbReference type="EMBL" id="BALG01000256">
    <property type="protein sequence ID" value="GAC43848.1"/>
    <property type="molecule type" value="Genomic_DNA"/>
</dbReference>
<evidence type="ECO:0000313" key="1">
    <source>
        <dbReference type="EMBL" id="GAC43848.1"/>
    </source>
</evidence>
<gene>
    <name evidence="1" type="ORF">PPOP_3248</name>
</gene>
<proteinExistence type="predicted"/>
<accession>M9M7S5</accession>
<dbReference type="Proteomes" id="UP000029453">
    <property type="component" value="Unassembled WGS sequence"/>
</dbReference>
<comment type="caution">
    <text evidence="1">The sequence shown here is derived from an EMBL/GenBank/DDBJ whole genome shotgun (WGS) entry which is preliminary data.</text>
</comment>
<reference evidence="1 2" key="1">
    <citation type="submission" date="2012-10" db="EMBL/GenBank/DDBJ databases">
        <title>Draft Genome Sequence of Paenibacillus popilliae ATCC 14706T.</title>
        <authorList>
            <person name="Iiyama K."/>
            <person name="Mori K."/>
            <person name="Mon H."/>
            <person name="Chieda Y."/>
            <person name="Lee J.M."/>
            <person name="Kusakabe T."/>
            <person name="Tashiro K."/>
            <person name="Asano S."/>
            <person name="Yasunaga-Aoki C."/>
            <person name="Shimizu S."/>
        </authorList>
    </citation>
    <scope>NUCLEOTIDE SEQUENCE [LARGE SCALE GENOMIC DNA]</scope>
    <source>
        <strain evidence="1 2">ATCC 14706</strain>
    </source>
</reference>
<evidence type="ECO:0000313" key="2">
    <source>
        <dbReference type="Proteomes" id="UP000029453"/>
    </source>
</evidence>
<keyword evidence="2" id="KW-1185">Reference proteome</keyword>